<evidence type="ECO:0000313" key="1">
    <source>
        <dbReference type="EMBL" id="JAH13762.1"/>
    </source>
</evidence>
<reference evidence="1" key="1">
    <citation type="submission" date="2014-11" db="EMBL/GenBank/DDBJ databases">
        <authorList>
            <person name="Amaro Gonzalez C."/>
        </authorList>
    </citation>
    <scope>NUCLEOTIDE SEQUENCE</scope>
</reference>
<dbReference type="EMBL" id="GBXM01094815">
    <property type="protein sequence ID" value="JAH13762.1"/>
    <property type="molecule type" value="Transcribed_RNA"/>
</dbReference>
<reference evidence="1" key="2">
    <citation type="journal article" date="2015" name="Fish Shellfish Immunol.">
        <title>Early steps in the European eel (Anguilla anguilla)-Vibrio vulnificus interaction in the gills: Role of the RtxA13 toxin.</title>
        <authorList>
            <person name="Callol A."/>
            <person name="Pajuelo D."/>
            <person name="Ebbesson L."/>
            <person name="Teles M."/>
            <person name="MacKenzie S."/>
            <person name="Amaro C."/>
        </authorList>
    </citation>
    <scope>NUCLEOTIDE SEQUENCE</scope>
</reference>
<protein>
    <submittedName>
        <fullName evidence="1">Uncharacterized protein</fullName>
    </submittedName>
</protein>
<proteinExistence type="predicted"/>
<sequence>MATVVSRMDVFIFCFVCLRSKAKPCLAFQSLENVHPGIRFVWLVMTHPALSKK</sequence>
<accession>A0A0E9QB84</accession>
<dbReference type="AlphaFoldDB" id="A0A0E9QB84"/>
<name>A0A0E9QB84_ANGAN</name>
<organism evidence="1">
    <name type="scientific">Anguilla anguilla</name>
    <name type="common">European freshwater eel</name>
    <name type="synonym">Muraena anguilla</name>
    <dbReference type="NCBI Taxonomy" id="7936"/>
    <lineage>
        <taxon>Eukaryota</taxon>
        <taxon>Metazoa</taxon>
        <taxon>Chordata</taxon>
        <taxon>Craniata</taxon>
        <taxon>Vertebrata</taxon>
        <taxon>Euteleostomi</taxon>
        <taxon>Actinopterygii</taxon>
        <taxon>Neopterygii</taxon>
        <taxon>Teleostei</taxon>
        <taxon>Anguilliformes</taxon>
        <taxon>Anguillidae</taxon>
        <taxon>Anguilla</taxon>
    </lineage>
</organism>